<organism evidence="1 2">
    <name type="scientific">Hathewaya limosa</name>
    <name type="common">Clostridium limosum</name>
    <dbReference type="NCBI Taxonomy" id="1536"/>
    <lineage>
        <taxon>Bacteria</taxon>
        <taxon>Bacillati</taxon>
        <taxon>Bacillota</taxon>
        <taxon>Clostridia</taxon>
        <taxon>Eubacteriales</taxon>
        <taxon>Clostridiaceae</taxon>
        <taxon>Hathewaya</taxon>
    </lineage>
</organism>
<comment type="caution">
    <text evidence="1">The sequence shown here is derived from an EMBL/GenBank/DDBJ whole genome shotgun (WGS) entry which is preliminary data.</text>
</comment>
<dbReference type="RefSeq" id="WP_307355336.1">
    <property type="nucleotide sequence ID" value="NZ_BAAACJ010000012.1"/>
</dbReference>
<dbReference type="NCBIfam" id="NF038110">
    <property type="entry name" value="Lys_methyl_FliB"/>
    <property type="match status" value="1"/>
</dbReference>
<dbReference type="EC" id="2.1.1.-" evidence="1"/>
<keyword evidence="2" id="KW-1185">Reference proteome</keyword>
<reference evidence="1 2" key="1">
    <citation type="submission" date="2023-07" db="EMBL/GenBank/DDBJ databases">
        <title>Genomic Encyclopedia of Type Strains, Phase IV (KMG-IV): sequencing the most valuable type-strain genomes for metagenomic binning, comparative biology and taxonomic classification.</title>
        <authorList>
            <person name="Goeker M."/>
        </authorList>
    </citation>
    <scope>NUCLEOTIDE SEQUENCE [LARGE SCALE GENOMIC DNA]</scope>
    <source>
        <strain evidence="1 2">DSM 1400</strain>
    </source>
</reference>
<dbReference type="GO" id="GO:0032259">
    <property type="term" value="P:methylation"/>
    <property type="evidence" value="ECO:0007669"/>
    <property type="project" value="UniProtKB-KW"/>
</dbReference>
<proteinExistence type="predicted"/>
<name>A0ABU0JS26_HATLI</name>
<keyword evidence="1" id="KW-0489">Methyltransferase</keyword>
<protein>
    <submittedName>
        <fullName evidence="1">Lysine-N-methylase</fullName>
        <ecNumber evidence="1">2.1.1.-</ecNumber>
    </submittedName>
</protein>
<dbReference type="Proteomes" id="UP001224418">
    <property type="component" value="Unassembled WGS sequence"/>
</dbReference>
<keyword evidence="1" id="KW-0808">Transferase</keyword>
<accession>A0ABU0JS26</accession>
<dbReference type="EMBL" id="JAUSWN010000006">
    <property type="protein sequence ID" value="MDQ0479245.1"/>
    <property type="molecule type" value="Genomic_DNA"/>
</dbReference>
<dbReference type="GO" id="GO:0008168">
    <property type="term" value="F:methyltransferase activity"/>
    <property type="evidence" value="ECO:0007669"/>
    <property type="project" value="UniProtKB-KW"/>
</dbReference>
<gene>
    <name evidence="1" type="ORF">QOZ93_000985</name>
</gene>
<sequence>MQNIILTPSYTKEFKCIGGECEDSCCIGWRVFIDKNTFKNYKRIYNKEFKAKVDKYIKRNRHSTNENSYAQIKLLENERCPFLNNKNLCEVFINVGEHNLSKVCTEYPRIYNRIDSKIEKSLTLSCPVAAKKILLNKELMEFDEIQSNEKISNIINYVDTQSNKYINKCFWEIRIFTIDLLQNRNYSIEDRLIILGMFYKEISENSNVDDVIKKFKNRILDNVYKKFLNDISQLQDIKLHILTQIIDAKIENDLNIDREFLEFYYKTKTGLGYEKEHQEIDLVKGYNLCYKKYYKDFILHKEHIMENFLVNYVFQNTFPVTNKKLFDEYIIMVINYALIKVHLVGLSGYYKENFSEDIVVKFIQKFSKVVMHNYNYIEWIFNSIKDEKLDSMAHIIIFIKD</sequence>
<evidence type="ECO:0000313" key="1">
    <source>
        <dbReference type="EMBL" id="MDQ0479245.1"/>
    </source>
</evidence>
<evidence type="ECO:0000313" key="2">
    <source>
        <dbReference type="Proteomes" id="UP001224418"/>
    </source>
</evidence>